<evidence type="ECO:0000313" key="1">
    <source>
        <dbReference type="EMBL" id="QSI75275.1"/>
    </source>
</evidence>
<dbReference type="EMBL" id="CP071060">
    <property type="protein sequence ID" value="QSI75275.1"/>
    <property type="molecule type" value="Genomic_DNA"/>
</dbReference>
<organism evidence="1 2">
    <name type="scientific">Niveibacterium microcysteis</name>
    <dbReference type="NCBI Taxonomy" id="2811415"/>
    <lineage>
        <taxon>Bacteria</taxon>
        <taxon>Pseudomonadati</taxon>
        <taxon>Pseudomonadota</taxon>
        <taxon>Betaproteobacteria</taxon>
        <taxon>Rhodocyclales</taxon>
        <taxon>Rhodocyclaceae</taxon>
        <taxon>Niveibacterium</taxon>
    </lineage>
</organism>
<reference evidence="1 2" key="1">
    <citation type="submission" date="2021-02" db="EMBL/GenBank/DDBJ databases">
        <title>Niveibacterium changnyeongensis HC41.</title>
        <authorList>
            <person name="Kang M."/>
        </authorList>
    </citation>
    <scope>NUCLEOTIDE SEQUENCE [LARGE SCALE GENOMIC DNA]</scope>
    <source>
        <strain evidence="1 2">HC41</strain>
    </source>
</reference>
<name>A0ABX7M0J2_9RHOO</name>
<dbReference type="RefSeq" id="WP_206252662.1">
    <property type="nucleotide sequence ID" value="NZ_CP071060.1"/>
</dbReference>
<evidence type="ECO:0000313" key="2">
    <source>
        <dbReference type="Proteomes" id="UP000663570"/>
    </source>
</evidence>
<dbReference type="Proteomes" id="UP000663570">
    <property type="component" value="Chromosome"/>
</dbReference>
<gene>
    <name evidence="1" type="ORF">JY500_12180</name>
</gene>
<keyword evidence="2" id="KW-1185">Reference proteome</keyword>
<protein>
    <submittedName>
        <fullName evidence="1">Uncharacterized protein</fullName>
    </submittedName>
</protein>
<proteinExistence type="predicted"/>
<accession>A0ABX7M0J2</accession>
<sequence length="69" mass="7670">MIAPPLTSGGKFCVLDGVQFNRMDYEEQAVRLKKVCDSYRVTCIGIGQGVYRLVRQFFPGAQPSSKALK</sequence>